<keyword evidence="4 7" id="KW-1133">Transmembrane helix</keyword>
<feature type="transmembrane region" description="Helical" evidence="7">
    <location>
        <begin position="112"/>
        <end position="136"/>
    </location>
</feature>
<evidence type="ECO:0000256" key="2">
    <source>
        <dbReference type="ARBA" id="ARBA00022475"/>
    </source>
</evidence>
<evidence type="ECO:0000259" key="8">
    <source>
        <dbReference type="Pfam" id="PF05425"/>
    </source>
</evidence>
<dbReference type="GO" id="GO:0005886">
    <property type="term" value="C:plasma membrane"/>
    <property type="evidence" value="ECO:0007669"/>
    <property type="project" value="UniProtKB-SubCell"/>
</dbReference>
<feature type="region of interest" description="Disordered" evidence="6">
    <location>
        <begin position="632"/>
        <end position="677"/>
    </location>
</feature>
<feature type="transmembrane region" description="Helical" evidence="7">
    <location>
        <begin position="412"/>
        <end position="435"/>
    </location>
</feature>
<keyword evidence="3 7" id="KW-0812">Transmembrane</keyword>
<feature type="transmembrane region" description="Helical" evidence="7">
    <location>
        <begin position="496"/>
        <end position="515"/>
    </location>
</feature>
<proteinExistence type="predicted"/>
<evidence type="ECO:0000313" key="9">
    <source>
        <dbReference type="EMBL" id="KAB2336980.1"/>
    </source>
</evidence>
<dbReference type="PANTHER" id="PTHR34820:SF4">
    <property type="entry name" value="INNER MEMBRANE PROTEIN YEBZ"/>
    <property type="match status" value="1"/>
</dbReference>
<comment type="subcellular location">
    <subcellularLocation>
        <location evidence="1">Cell membrane</location>
        <topology evidence="1">Multi-pass membrane protein</topology>
    </subcellularLocation>
</comment>
<dbReference type="PANTHER" id="PTHR34820">
    <property type="entry name" value="INNER MEMBRANE PROTEIN YEBZ"/>
    <property type="match status" value="1"/>
</dbReference>
<feature type="transmembrane region" description="Helical" evidence="7">
    <location>
        <begin position="561"/>
        <end position="584"/>
    </location>
</feature>
<evidence type="ECO:0000313" key="10">
    <source>
        <dbReference type="Proteomes" id="UP000468735"/>
    </source>
</evidence>
<evidence type="ECO:0000256" key="7">
    <source>
        <dbReference type="SAM" id="Phobius"/>
    </source>
</evidence>
<evidence type="ECO:0000256" key="4">
    <source>
        <dbReference type="ARBA" id="ARBA00022989"/>
    </source>
</evidence>
<feature type="transmembrane region" description="Helical" evidence="7">
    <location>
        <begin position="245"/>
        <end position="268"/>
    </location>
</feature>
<feature type="transmembrane region" description="Helical" evidence="7">
    <location>
        <begin position="527"/>
        <end position="549"/>
    </location>
</feature>
<reference evidence="9 10" key="1">
    <citation type="submission" date="2019-09" db="EMBL/GenBank/DDBJ databases">
        <title>Actinomadura physcomitrii sp. nov., a novel actinomycete isolated from moss [Physcomitrium sphaericum (Ludw) Fuernr].</title>
        <authorList>
            <person name="Zhuang X."/>
            <person name="Liu C."/>
        </authorList>
    </citation>
    <scope>NUCLEOTIDE SEQUENCE [LARGE SCALE GENOMIC DNA]</scope>
    <source>
        <strain evidence="9 10">HMC1</strain>
    </source>
</reference>
<feature type="transmembrane region" description="Helical" evidence="7">
    <location>
        <begin position="381"/>
        <end position="400"/>
    </location>
</feature>
<organism evidence="9 10">
    <name type="scientific">Actinomadura rudentiformis</name>
    <dbReference type="NCBI Taxonomy" id="359158"/>
    <lineage>
        <taxon>Bacteria</taxon>
        <taxon>Bacillati</taxon>
        <taxon>Actinomycetota</taxon>
        <taxon>Actinomycetes</taxon>
        <taxon>Streptosporangiales</taxon>
        <taxon>Thermomonosporaceae</taxon>
        <taxon>Actinomadura</taxon>
    </lineage>
</organism>
<feature type="transmembrane region" description="Helical" evidence="7">
    <location>
        <begin position="207"/>
        <end position="233"/>
    </location>
</feature>
<dbReference type="Pfam" id="PF09678">
    <property type="entry name" value="Caa3_CtaG"/>
    <property type="match status" value="1"/>
</dbReference>
<accession>A0A6H9Y7N8</accession>
<feature type="transmembrane region" description="Helical" evidence="7">
    <location>
        <begin position="321"/>
        <end position="339"/>
    </location>
</feature>
<feature type="domain" description="Copper resistance protein D" evidence="8">
    <location>
        <begin position="244"/>
        <end position="337"/>
    </location>
</feature>
<keyword evidence="10" id="KW-1185">Reference proteome</keyword>
<feature type="transmembrane region" description="Helical" evidence="7">
    <location>
        <begin position="181"/>
        <end position="201"/>
    </location>
</feature>
<feature type="transmembrane region" description="Helical" evidence="7">
    <location>
        <begin position="447"/>
        <end position="469"/>
    </location>
</feature>
<feature type="transmembrane region" description="Helical" evidence="7">
    <location>
        <begin position="24"/>
        <end position="50"/>
    </location>
</feature>
<dbReference type="InterPro" id="IPR008457">
    <property type="entry name" value="Cu-R_CopD_dom"/>
</dbReference>
<dbReference type="Pfam" id="PF05425">
    <property type="entry name" value="CopD"/>
    <property type="match status" value="1"/>
</dbReference>
<dbReference type="Proteomes" id="UP000468735">
    <property type="component" value="Unassembled WGS sequence"/>
</dbReference>
<feature type="transmembrane region" description="Helical" evidence="7">
    <location>
        <begin position="604"/>
        <end position="623"/>
    </location>
</feature>
<keyword evidence="5 7" id="KW-0472">Membrane</keyword>
<feature type="transmembrane region" description="Helical" evidence="7">
    <location>
        <begin position="156"/>
        <end position="174"/>
    </location>
</feature>
<keyword evidence="2" id="KW-1003">Cell membrane</keyword>
<sequence length="677" mass="70875">MVAESKPVSRPVSGPAPLSDLRMLWLGMAAVALVILAVVIRFGGAFSAAAVPELTQAGAFTKGGLSLTKLAMNAAGTVTVGWLLMTAVFLPDQDGKLSALGQRCLRGAAVSAIAWAMSALALIVFSISDLFGVPVATGISGNMLRTFLIELPQGRALLAVTAVAAVISIAAHLPRTAGGSGYLLVLAVAGLLPPIFTGHAAGSDDHALAVFSLAAHIAGAALWVGGLVVLVAMSRSTRGELPYIVPRYSVLALVCFVAVGASGLANAWVRLGGINLDSRYGTLIVGKTAALIGMGALGWWHRRRSIPSLRTERRTRVFLRIAAIELLAMAATMSLATGLSRTPPPEVPQGTLNAVTLRLGFPLPDSGSIQSYVLDWRIDALFLPLIVTGAVLYAAGVVRLRRNGTPWPLARTVAWFSGLAGLFAVTCGGLARFSMVLFSAHIVQHMALSMIVPILLVLGAPITLAMRALRSGPTAAGRTPRELILALLESRAARMFAHPLVAMALFIGSLYGFYFSSLFETSLRNHAVHSLAMAFFVFSGLCFWSGIGAPSGSRASARSSLLLLMVCHAFFGIAFISSGDVLAGDWFSGLGRTWGATPAQDQQTGGALAWTLGWIITLLALAYSRRQSGTPAESSLRERSSTPPIWPLPAMADAGALRGDSPRLSRTGPEAKAEKDA</sequence>
<comment type="caution">
    <text evidence="9">The sequence shown here is derived from an EMBL/GenBank/DDBJ whole genome shotgun (WGS) entry which is preliminary data.</text>
</comment>
<gene>
    <name evidence="9" type="ORF">F8566_49510</name>
</gene>
<evidence type="ECO:0000256" key="3">
    <source>
        <dbReference type="ARBA" id="ARBA00022692"/>
    </source>
</evidence>
<dbReference type="RefSeq" id="WP_151571480.1">
    <property type="nucleotide sequence ID" value="NZ_WBMT01000045.1"/>
</dbReference>
<dbReference type="EMBL" id="WBMT01000045">
    <property type="protein sequence ID" value="KAB2336980.1"/>
    <property type="molecule type" value="Genomic_DNA"/>
</dbReference>
<protein>
    <submittedName>
        <fullName evidence="9">Bifunctional copper resistance protein CopD/cytochrome c oxidase assembly protein</fullName>
    </submittedName>
</protein>
<dbReference type="InterPro" id="IPR019108">
    <property type="entry name" value="Caa3_assmbl_CtaG-rel"/>
</dbReference>
<dbReference type="GO" id="GO:0006825">
    <property type="term" value="P:copper ion transport"/>
    <property type="evidence" value="ECO:0007669"/>
    <property type="project" value="InterPro"/>
</dbReference>
<feature type="transmembrane region" description="Helical" evidence="7">
    <location>
        <begin position="70"/>
        <end position="91"/>
    </location>
</feature>
<evidence type="ECO:0000256" key="6">
    <source>
        <dbReference type="SAM" id="MobiDB-lite"/>
    </source>
</evidence>
<dbReference type="InterPro" id="IPR032694">
    <property type="entry name" value="CopC/D"/>
</dbReference>
<feature type="transmembrane region" description="Helical" evidence="7">
    <location>
        <begin position="280"/>
        <end position="300"/>
    </location>
</feature>
<dbReference type="OrthoDB" id="5241646at2"/>
<name>A0A6H9Y7N8_9ACTN</name>
<evidence type="ECO:0000256" key="1">
    <source>
        <dbReference type="ARBA" id="ARBA00004651"/>
    </source>
</evidence>
<evidence type="ECO:0000256" key="5">
    <source>
        <dbReference type="ARBA" id="ARBA00023136"/>
    </source>
</evidence>
<dbReference type="AlphaFoldDB" id="A0A6H9Y7N8"/>